<evidence type="ECO:0000313" key="4">
    <source>
        <dbReference type="EMBL" id="MFC0384100.1"/>
    </source>
</evidence>
<sequence length="232" mass="26057">MTIEAWTWPTPNGHKLHIALEEMELPYKVVPVNIGAGEQFNPDFLAINPNHRIPAIVDPDGPGRAPLRLFESGAILIYLAEKSGRLIPQDPAGRAACLQWLMFQMGGVGPMFGQFGHFTSYAAEKIPYAIERYGKEVRRLHGVLETRLSEAAFLAGEDYSIADIATFPWIRLPERRGIDLVEFPAVRRWHDAIAARPAVQRGLAVLSDRQRQGPMSDKERENLFGAMQFARR</sequence>
<dbReference type="CDD" id="cd03048">
    <property type="entry name" value="GST_N_Ure2p_like"/>
    <property type="match status" value="1"/>
</dbReference>
<dbReference type="Pfam" id="PF00043">
    <property type="entry name" value="GST_C"/>
    <property type="match status" value="1"/>
</dbReference>
<comment type="caution">
    <text evidence="4">The sequence shown here is derived from an EMBL/GenBank/DDBJ whole genome shotgun (WGS) entry which is preliminary data.</text>
</comment>
<dbReference type="InterPro" id="IPR036282">
    <property type="entry name" value="Glutathione-S-Trfase_C_sf"/>
</dbReference>
<dbReference type="RefSeq" id="WP_377048119.1">
    <property type="nucleotide sequence ID" value="NZ_JBHLVZ010000001.1"/>
</dbReference>
<dbReference type="SUPFAM" id="SSF52833">
    <property type="entry name" value="Thioredoxin-like"/>
    <property type="match status" value="1"/>
</dbReference>
<dbReference type="SFLD" id="SFLDG01151">
    <property type="entry name" value="Main.2:_Nu-like"/>
    <property type="match status" value="1"/>
</dbReference>
<gene>
    <name evidence="4" type="ORF">ACFFIC_00870</name>
</gene>
<dbReference type="SUPFAM" id="SSF47616">
    <property type="entry name" value="GST C-terminal domain-like"/>
    <property type="match status" value="1"/>
</dbReference>
<dbReference type="EMBL" id="JBHLVZ010000001">
    <property type="protein sequence ID" value="MFC0384100.1"/>
    <property type="molecule type" value="Genomic_DNA"/>
</dbReference>
<dbReference type="InterPro" id="IPR004046">
    <property type="entry name" value="GST_C"/>
</dbReference>
<dbReference type="InterPro" id="IPR010987">
    <property type="entry name" value="Glutathione-S-Trfase_C-like"/>
</dbReference>
<evidence type="ECO:0000259" key="2">
    <source>
        <dbReference type="PROSITE" id="PS50404"/>
    </source>
</evidence>
<dbReference type="SFLD" id="SFLDG00358">
    <property type="entry name" value="Main_(cytGST)"/>
    <property type="match status" value="1"/>
</dbReference>
<dbReference type="Gene3D" id="3.40.30.10">
    <property type="entry name" value="Glutaredoxin"/>
    <property type="match status" value="1"/>
</dbReference>
<dbReference type="InterPro" id="IPR004045">
    <property type="entry name" value="Glutathione_S-Trfase_N"/>
</dbReference>
<dbReference type="PANTHER" id="PTHR44051:SF19">
    <property type="entry name" value="DISULFIDE-BOND OXIDOREDUCTASE YFCG"/>
    <property type="match status" value="1"/>
</dbReference>
<name>A0ABV6IMW4_9PROT</name>
<keyword evidence="5" id="KW-1185">Reference proteome</keyword>
<feature type="domain" description="GST N-terminal" evidence="2">
    <location>
        <begin position="1"/>
        <end position="87"/>
    </location>
</feature>
<organism evidence="4 5">
    <name type="scientific">Muricoccus vinaceus</name>
    <dbReference type="NCBI Taxonomy" id="424704"/>
    <lineage>
        <taxon>Bacteria</taxon>
        <taxon>Pseudomonadati</taxon>
        <taxon>Pseudomonadota</taxon>
        <taxon>Alphaproteobacteria</taxon>
        <taxon>Acetobacterales</taxon>
        <taxon>Roseomonadaceae</taxon>
        <taxon>Muricoccus</taxon>
    </lineage>
</organism>
<dbReference type="PROSITE" id="PS50405">
    <property type="entry name" value="GST_CTER"/>
    <property type="match status" value="1"/>
</dbReference>
<dbReference type="PANTHER" id="PTHR44051">
    <property type="entry name" value="GLUTATHIONE S-TRANSFERASE-RELATED"/>
    <property type="match status" value="1"/>
</dbReference>
<dbReference type="Proteomes" id="UP001589789">
    <property type="component" value="Unassembled WGS sequence"/>
</dbReference>
<accession>A0ABV6IMW4</accession>
<dbReference type="Pfam" id="PF02798">
    <property type="entry name" value="GST_N"/>
    <property type="match status" value="1"/>
</dbReference>
<evidence type="ECO:0000256" key="1">
    <source>
        <dbReference type="RuleBase" id="RU003494"/>
    </source>
</evidence>
<protein>
    <submittedName>
        <fullName evidence="4">Glutathione binding-like protein</fullName>
    </submittedName>
</protein>
<proteinExistence type="inferred from homology"/>
<dbReference type="SFLD" id="SFLDS00019">
    <property type="entry name" value="Glutathione_Transferase_(cytos"/>
    <property type="match status" value="1"/>
</dbReference>
<comment type="similarity">
    <text evidence="1">Belongs to the GST superfamily.</text>
</comment>
<evidence type="ECO:0000313" key="5">
    <source>
        <dbReference type="Proteomes" id="UP001589789"/>
    </source>
</evidence>
<dbReference type="Gene3D" id="1.20.1050.10">
    <property type="match status" value="1"/>
</dbReference>
<dbReference type="PROSITE" id="PS50404">
    <property type="entry name" value="GST_NTER"/>
    <property type="match status" value="1"/>
</dbReference>
<dbReference type="CDD" id="cd10291">
    <property type="entry name" value="GST_C_YfcG_like"/>
    <property type="match status" value="1"/>
</dbReference>
<evidence type="ECO:0000259" key="3">
    <source>
        <dbReference type="PROSITE" id="PS50405"/>
    </source>
</evidence>
<dbReference type="InterPro" id="IPR040079">
    <property type="entry name" value="Glutathione_S-Trfase"/>
</dbReference>
<feature type="domain" description="GST C-terminal" evidence="3">
    <location>
        <begin position="90"/>
        <end position="215"/>
    </location>
</feature>
<reference evidence="4 5" key="1">
    <citation type="submission" date="2024-09" db="EMBL/GenBank/DDBJ databases">
        <authorList>
            <person name="Sun Q."/>
            <person name="Mori K."/>
        </authorList>
    </citation>
    <scope>NUCLEOTIDE SEQUENCE [LARGE SCALE GENOMIC DNA]</scope>
    <source>
        <strain evidence="4 5">CCM 7468</strain>
    </source>
</reference>
<dbReference type="InterPro" id="IPR036249">
    <property type="entry name" value="Thioredoxin-like_sf"/>
</dbReference>